<evidence type="ECO:0000313" key="2">
    <source>
        <dbReference type="EMBL" id="GGG34120.1"/>
    </source>
</evidence>
<evidence type="ECO:0000259" key="1">
    <source>
        <dbReference type="Pfam" id="PF12804"/>
    </source>
</evidence>
<reference evidence="3" key="1">
    <citation type="journal article" date="2019" name="Int. J. Syst. Evol. Microbiol.">
        <title>The Global Catalogue of Microorganisms (GCM) 10K type strain sequencing project: providing services to taxonomists for standard genome sequencing and annotation.</title>
        <authorList>
            <consortium name="The Broad Institute Genomics Platform"/>
            <consortium name="The Broad Institute Genome Sequencing Center for Infectious Disease"/>
            <person name="Wu L."/>
            <person name="Ma J."/>
        </authorList>
    </citation>
    <scope>NUCLEOTIDE SEQUENCE [LARGE SCALE GENOMIC DNA]</scope>
    <source>
        <strain evidence="3">CGMCC 1.15422</strain>
    </source>
</reference>
<protein>
    <recommendedName>
        <fullName evidence="1">MobA-like NTP transferase domain-containing protein</fullName>
    </recommendedName>
</protein>
<dbReference type="Proteomes" id="UP000605733">
    <property type="component" value="Unassembled WGS sequence"/>
</dbReference>
<dbReference type="CDD" id="cd04182">
    <property type="entry name" value="GT_2_like_f"/>
    <property type="match status" value="1"/>
</dbReference>
<gene>
    <name evidence="2" type="ORF">GCM10011532_17220</name>
</gene>
<dbReference type="SUPFAM" id="SSF53448">
    <property type="entry name" value="Nucleotide-diphospho-sugar transferases"/>
    <property type="match status" value="1"/>
</dbReference>
<name>A0ABQ1WMY3_9FLAO</name>
<dbReference type="PANTHER" id="PTHR43777:SF1">
    <property type="entry name" value="MOLYBDENUM COFACTOR CYTIDYLYLTRANSFERASE"/>
    <property type="match status" value="1"/>
</dbReference>
<dbReference type="InterPro" id="IPR025877">
    <property type="entry name" value="MobA-like_NTP_Trfase"/>
</dbReference>
<dbReference type="InterPro" id="IPR029044">
    <property type="entry name" value="Nucleotide-diphossugar_trans"/>
</dbReference>
<dbReference type="RefSeq" id="WP_011708370.1">
    <property type="nucleotide sequence ID" value="NZ_BMIX01000003.1"/>
</dbReference>
<sequence>MIGNKKIGVLILAAGASSRLGFPKQLVEFKGKALLQRMMELVNSLSFDSNILVLGSSAEKIRSQVKPGNVKVIVNENWEEGMASSIKFGLTKTLENEKKLDHLLILLSDQALVSKEQIQELIDLQINKNSSATFSEYDGDIGVPAIFSSSLFSDLQKLKGDHGAKKMIYKKGFQYETLKLNEANFDVDTKNDVELLKKMEE</sequence>
<proteinExistence type="predicted"/>
<organism evidence="2 3">
    <name type="scientific">Christiangramia forsetii</name>
    <dbReference type="NCBI Taxonomy" id="411153"/>
    <lineage>
        <taxon>Bacteria</taxon>
        <taxon>Pseudomonadati</taxon>
        <taxon>Bacteroidota</taxon>
        <taxon>Flavobacteriia</taxon>
        <taxon>Flavobacteriales</taxon>
        <taxon>Flavobacteriaceae</taxon>
        <taxon>Christiangramia</taxon>
    </lineage>
</organism>
<dbReference type="EMBL" id="BMIX01000003">
    <property type="protein sequence ID" value="GGG34120.1"/>
    <property type="molecule type" value="Genomic_DNA"/>
</dbReference>
<feature type="domain" description="MobA-like NTP transferase" evidence="1">
    <location>
        <begin position="9"/>
        <end position="169"/>
    </location>
</feature>
<comment type="caution">
    <text evidence="2">The sequence shown here is derived from an EMBL/GenBank/DDBJ whole genome shotgun (WGS) entry which is preliminary data.</text>
</comment>
<dbReference type="PANTHER" id="PTHR43777">
    <property type="entry name" value="MOLYBDENUM COFACTOR CYTIDYLYLTRANSFERASE"/>
    <property type="match status" value="1"/>
</dbReference>
<accession>A0ABQ1WMY3</accession>
<keyword evidence="3" id="KW-1185">Reference proteome</keyword>
<dbReference type="Gene3D" id="3.90.550.10">
    <property type="entry name" value="Spore Coat Polysaccharide Biosynthesis Protein SpsA, Chain A"/>
    <property type="match status" value="1"/>
</dbReference>
<dbReference type="Pfam" id="PF12804">
    <property type="entry name" value="NTP_transf_3"/>
    <property type="match status" value="1"/>
</dbReference>
<evidence type="ECO:0000313" key="3">
    <source>
        <dbReference type="Proteomes" id="UP000605733"/>
    </source>
</evidence>